<evidence type="ECO:0000259" key="13">
    <source>
        <dbReference type="Pfam" id="PF04452"/>
    </source>
</evidence>
<evidence type="ECO:0000256" key="2">
    <source>
        <dbReference type="ARBA" id="ARBA00005528"/>
    </source>
</evidence>
<dbReference type="PIRSF" id="PIRSF015601">
    <property type="entry name" value="MTase_slr0722"/>
    <property type="match status" value="1"/>
</dbReference>
<dbReference type="Pfam" id="PF20260">
    <property type="entry name" value="PUA_4"/>
    <property type="match status" value="1"/>
</dbReference>
<evidence type="ECO:0000256" key="12">
    <source>
        <dbReference type="PIRNR" id="PIRNR015601"/>
    </source>
</evidence>
<dbReference type="SUPFAM" id="SSF88697">
    <property type="entry name" value="PUA domain-like"/>
    <property type="match status" value="1"/>
</dbReference>
<evidence type="ECO:0000256" key="3">
    <source>
        <dbReference type="ARBA" id="ARBA00012328"/>
    </source>
</evidence>
<comment type="subcellular location">
    <subcellularLocation>
        <location evidence="1 12">Cytoplasm</location>
    </subcellularLocation>
</comment>
<dbReference type="NCBIfam" id="NF008690">
    <property type="entry name" value="PRK11713.1-1"/>
    <property type="match status" value="1"/>
</dbReference>
<dbReference type="EMBL" id="JBHUHT010000016">
    <property type="protein sequence ID" value="MFD2097118.1"/>
    <property type="molecule type" value="Genomic_DNA"/>
</dbReference>
<gene>
    <name evidence="15" type="primary">rsmE</name>
    <name evidence="15" type="ORF">ACFSJ3_14070</name>
</gene>
<dbReference type="SUPFAM" id="SSF75217">
    <property type="entry name" value="alpha/beta knot"/>
    <property type="match status" value="1"/>
</dbReference>
<comment type="catalytic activity">
    <reaction evidence="11 12">
        <text>uridine(1498) in 16S rRNA + S-adenosyl-L-methionine = N(3)-methyluridine(1498) in 16S rRNA + S-adenosyl-L-homocysteine + H(+)</text>
        <dbReference type="Rhea" id="RHEA:42920"/>
        <dbReference type="Rhea" id="RHEA-COMP:10283"/>
        <dbReference type="Rhea" id="RHEA-COMP:10284"/>
        <dbReference type="ChEBI" id="CHEBI:15378"/>
        <dbReference type="ChEBI" id="CHEBI:57856"/>
        <dbReference type="ChEBI" id="CHEBI:59789"/>
        <dbReference type="ChEBI" id="CHEBI:65315"/>
        <dbReference type="ChEBI" id="CHEBI:74502"/>
        <dbReference type="EC" id="2.1.1.193"/>
    </reaction>
</comment>
<dbReference type="InterPro" id="IPR015947">
    <property type="entry name" value="PUA-like_sf"/>
</dbReference>
<evidence type="ECO:0000256" key="1">
    <source>
        <dbReference type="ARBA" id="ARBA00004496"/>
    </source>
</evidence>
<dbReference type="EC" id="2.1.1.193" evidence="3 12"/>
<evidence type="ECO:0000256" key="5">
    <source>
        <dbReference type="ARBA" id="ARBA00022490"/>
    </source>
</evidence>
<evidence type="ECO:0000259" key="14">
    <source>
        <dbReference type="Pfam" id="PF20260"/>
    </source>
</evidence>
<dbReference type="Proteomes" id="UP001597380">
    <property type="component" value="Unassembled WGS sequence"/>
</dbReference>
<keyword evidence="6 12" id="KW-0698">rRNA processing</keyword>
<dbReference type="GO" id="GO:0008168">
    <property type="term" value="F:methyltransferase activity"/>
    <property type="evidence" value="ECO:0007669"/>
    <property type="project" value="UniProtKB-KW"/>
</dbReference>
<keyword evidence="8 12" id="KW-0808">Transferase</keyword>
<dbReference type="InterPro" id="IPR029026">
    <property type="entry name" value="tRNA_m1G_MTases_N"/>
</dbReference>
<feature type="domain" description="Ribosomal RNA small subunit methyltransferase E methyltransferase" evidence="13">
    <location>
        <begin position="75"/>
        <end position="236"/>
    </location>
</feature>
<organism evidence="15 16">
    <name type="scientific">Corallincola platygyrae</name>
    <dbReference type="NCBI Taxonomy" id="1193278"/>
    <lineage>
        <taxon>Bacteria</taxon>
        <taxon>Pseudomonadati</taxon>
        <taxon>Pseudomonadota</taxon>
        <taxon>Gammaproteobacteria</taxon>
        <taxon>Alteromonadales</taxon>
        <taxon>Psychromonadaceae</taxon>
        <taxon>Corallincola</taxon>
    </lineage>
</organism>
<comment type="function">
    <text evidence="10 12">Specifically methylates the N3 position of the uracil ring of uridine 1498 (m3U1498) in 16S rRNA. Acts on the fully assembled 30S ribosomal subunit.</text>
</comment>
<keyword evidence="9 12" id="KW-0949">S-adenosyl-L-methionine</keyword>
<name>A0ABW4XRK6_9GAMM</name>
<dbReference type="InterPro" id="IPR046886">
    <property type="entry name" value="RsmE_MTase_dom"/>
</dbReference>
<evidence type="ECO:0000256" key="9">
    <source>
        <dbReference type="ARBA" id="ARBA00022691"/>
    </source>
</evidence>
<evidence type="ECO:0000256" key="7">
    <source>
        <dbReference type="ARBA" id="ARBA00022603"/>
    </source>
</evidence>
<evidence type="ECO:0000256" key="11">
    <source>
        <dbReference type="ARBA" id="ARBA00047944"/>
    </source>
</evidence>
<protein>
    <recommendedName>
        <fullName evidence="4 12">Ribosomal RNA small subunit methyltransferase E</fullName>
        <ecNumber evidence="3 12">2.1.1.193</ecNumber>
    </recommendedName>
</protein>
<dbReference type="InterPro" id="IPR029028">
    <property type="entry name" value="Alpha/beta_knot_MTases"/>
</dbReference>
<comment type="similarity">
    <text evidence="2 12">Belongs to the RNA methyltransferase RsmE family.</text>
</comment>
<evidence type="ECO:0000256" key="4">
    <source>
        <dbReference type="ARBA" id="ARBA00013673"/>
    </source>
</evidence>
<dbReference type="InterPro" id="IPR006700">
    <property type="entry name" value="RsmE"/>
</dbReference>
<dbReference type="Gene3D" id="2.40.240.20">
    <property type="entry name" value="Hypothetical PUA domain-like, domain 1"/>
    <property type="match status" value="1"/>
</dbReference>
<evidence type="ECO:0000256" key="6">
    <source>
        <dbReference type="ARBA" id="ARBA00022552"/>
    </source>
</evidence>
<feature type="domain" description="Ribosomal RNA small subunit methyltransferase E PUA-like" evidence="14">
    <location>
        <begin position="20"/>
        <end position="66"/>
    </location>
</feature>
<comment type="caution">
    <text evidence="15">The sequence shown here is derived from an EMBL/GenBank/DDBJ whole genome shotgun (WGS) entry which is preliminary data.</text>
</comment>
<keyword evidence="5 12" id="KW-0963">Cytoplasm</keyword>
<dbReference type="NCBIfam" id="NF008692">
    <property type="entry name" value="PRK11713.1-5"/>
    <property type="match status" value="1"/>
</dbReference>
<evidence type="ECO:0000256" key="8">
    <source>
        <dbReference type="ARBA" id="ARBA00022679"/>
    </source>
</evidence>
<dbReference type="GO" id="GO:0032259">
    <property type="term" value="P:methylation"/>
    <property type="evidence" value="ECO:0007669"/>
    <property type="project" value="UniProtKB-KW"/>
</dbReference>
<dbReference type="Pfam" id="PF04452">
    <property type="entry name" value="Methyltrans_RNA"/>
    <property type="match status" value="1"/>
</dbReference>
<sequence length="243" mass="26501">MRIVRLYHPDPIQQGDQVQLSDDAAGHVARVLRMRVGDGITLFNGDGNAYHGALIEVAKRSVKAEISSVEAANTESPLAIHLGQGISRGDKMDLTIQKSVELGVTEITPLITERCGVKLNADRWDKKVVHWQKVAISACEQCGRNRLPVVNPPQQLSDWLAREIHATRITLHPHTDTSFATMEQPGESVELLIGPEGGLSEQEVTLAEQQGCKTIKLGPRILRTETAALVAISALQLRFGDLG</sequence>
<dbReference type="PANTHER" id="PTHR30027:SF3">
    <property type="entry name" value="16S RRNA (URACIL(1498)-N(3))-METHYLTRANSFERASE"/>
    <property type="match status" value="1"/>
</dbReference>
<proteinExistence type="inferred from homology"/>
<dbReference type="Gene3D" id="3.40.1280.10">
    <property type="match status" value="1"/>
</dbReference>
<dbReference type="NCBIfam" id="TIGR00046">
    <property type="entry name" value="RsmE family RNA methyltransferase"/>
    <property type="match status" value="1"/>
</dbReference>
<keyword evidence="7 12" id="KW-0489">Methyltransferase</keyword>
<evidence type="ECO:0000256" key="10">
    <source>
        <dbReference type="ARBA" id="ARBA00025699"/>
    </source>
</evidence>
<dbReference type="CDD" id="cd18084">
    <property type="entry name" value="RsmE-like"/>
    <property type="match status" value="1"/>
</dbReference>
<dbReference type="PANTHER" id="PTHR30027">
    <property type="entry name" value="RIBOSOMAL RNA SMALL SUBUNIT METHYLTRANSFERASE E"/>
    <property type="match status" value="1"/>
</dbReference>
<dbReference type="RefSeq" id="WP_345339957.1">
    <property type="nucleotide sequence ID" value="NZ_BAABLI010000012.1"/>
</dbReference>
<reference evidence="16" key="1">
    <citation type="journal article" date="2019" name="Int. J. Syst. Evol. Microbiol.">
        <title>The Global Catalogue of Microorganisms (GCM) 10K type strain sequencing project: providing services to taxonomists for standard genome sequencing and annotation.</title>
        <authorList>
            <consortium name="The Broad Institute Genomics Platform"/>
            <consortium name="The Broad Institute Genome Sequencing Center for Infectious Disease"/>
            <person name="Wu L."/>
            <person name="Ma J."/>
        </authorList>
    </citation>
    <scope>NUCLEOTIDE SEQUENCE [LARGE SCALE GENOMIC DNA]</scope>
    <source>
        <strain evidence="16">CGMCC 1.10992</strain>
    </source>
</reference>
<evidence type="ECO:0000313" key="15">
    <source>
        <dbReference type="EMBL" id="MFD2097118.1"/>
    </source>
</evidence>
<evidence type="ECO:0000313" key="16">
    <source>
        <dbReference type="Proteomes" id="UP001597380"/>
    </source>
</evidence>
<keyword evidence="16" id="KW-1185">Reference proteome</keyword>
<accession>A0ABW4XRK6</accession>
<dbReference type="InterPro" id="IPR046887">
    <property type="entry name" value="RsmE_PUA-like"/>
</dbReference>